<accession>A0A8T2NJA1</accession>
<dbReference type="InterPro" id="IPR027267">
    <property type="entry name" value="AH/BAR_dom_sf"/>
</dbReference>
<dbReference type="Proteomes" id="UP000824540">
    <property type="component" value="Unassembled WGS sequence"/>
</dbReference>
<organism evidence="3 4">
    <name type="scientific">Albula glossodonta</name>
    <name type="common">roundjaw bonefish</name>
    <dbReference type="NCBI Taxonomy" id="121402"/>
    <lineage>
        <taxon>Eukaryota</taxon>
        <taxon>Metazoa</taxon>
        <taxon>Chordata</taxon>
        <taxon>Craniata</taxon>
        <taxon>Vertebrata</taxon>
        <taxon>Euteleostomi</taxon>
        <taxon>Actinopterygii</taxon>
        <taxon>Neopterygii</taxon>
        <taxon>Teleostei</taxon>
        <taxon>Albuliformes</taxon>
        <taxon>Albulidae</taxon>
        <taxon>Albula</taxon>
    </lineage>
</organism>
<feature type="region of interest" description="Disordered" evidence="1">
    <location>
        <begin position="321"/>
        <end position="341"/>
    </location>
</feature>
<dbReference type="GO" id="GO:0007009">
    <property type="term" value="P:plasma membrane organization"/>
    <property type="evidence" value="ECO:0007669"/>
    <property type="project" value="InterPro"/>
</dbReference>
<evidence type="ECO:0000256" key="1">
    <source>
        <dbReference type="SAM" id="MobiDB-lite"/>
    </source>
</evidence>
<dbReference type="OrthoDB" id="10061327at2759"/>
<dbReference type="GO" id="GO:0005543">
    <property type="term" value="F:phospholipid binding"/>
    <property type="evidence" value="ECO:0007669"/>
    <property type="project" value="TreeGrafter"/>
</dbReference>
<dbReference type="PANTHER" id="PTHR15708">
    <property type="entry name" value="ACTIN BUNDLING/MISSING IN METASTASIS-RELATED"/>
    <property type="match status" value="1"/>
</dbReference>
<dbReference type="GO" id="GO:0032233">
    <property type="term" value="P:positive regulation of actin filament bundle assembly"/>
    <property type="evidence" value="ECO:0007669"/>
    <property type="project" value="TreeGrafter"/>
</dbReference>
<comment type="caution">
    <text evidence="3">The sequence shown here is derived from an EMBL/GenBank/DDBJ whole genome shotgun (WGS) entry which is preliminary data.</text>
</comment>
<sequence length="341" mass="37303">MQDVNDKYLLLEETEKQAVRRALIEERARFCAFVSMLRPVVVNSVGGPIKAAWAEHNKPTLCETAVLIHASVPTVCRLWVMVCVSALFQDEEISMLGEITHLQTIADDLKALTMDPHKLPAASEQVSVQPGLTELLLFQTINHQSRQTELLSFQPISTDRLSCSHFGPSVLTDSAALISARQYKQTEQLSFQSISTDRLSCSHFSPSSISTDRLSCSHFSPLVQTGSAALISAHRQPGPSDEGNCDRSDLSKPVQSPESRCEPHRPEAPSKNDSPPTLPVIVDLKGSDYSWSYQTPPSSPSSTMSRKSSMCRGNTLYLILPPSGGHGDLRASSSQFDTVPV</sequence>
<dbReference type="Gene3D" id="1.20.1270.60">
    <property type="entry name" value="Arfaptin homology (AH) domain/BAR domain"/>
    <property type="match status" value="1"/>
</dbReference>
<reference evidence="3" key="1">
    <citation type="thesis" date="2021" institute="BYU ScholarsArchive" country="Provo, UT, USA">
        <title>Applications of and Algorithms for Genome Assembly and Genomic Analyses with an Emphasis on Marine Teleosts.</title>
        <authorList>
            <person name="Pickett B.D."/>
        </authorList>
    </citation>
    <scope>NUCLEOTIDE SEQUENCE</scope>
    <source>
        <strain evidence="3">HI-2016</strain>
    </source>
</reference>
<keyword evidence="4" id="KW-1185">Reference proteome</keyword>
<protein>
    <recommendedName>
        <fullName evidence="2">IMD domain-containing protein</fullName>
    </recommendedName>
</protein>
<dbReference type="GO" id="GO:0003779">
    <property type="term" value="F:actin binding"/>
    <property type="evidence" value="ECO:0007669"/>
    <property type="project" value="InterPro"/>
</dbReference>
<dbReference type="InterPro" id="IPR030127">
    <property type="entry name" value="MTSS1/MTSS2"/>
</dbReference>
<feature type="region of interest" description="Disordered" evidence="1">
    <location>
        <begin position="289"/>
        <end position="308"/>
    </location>
</feature>
<feature type="compositionally biased region" description="Basic and acidic residues" evidence="1">
    <location>
        <begin position="259"/>
        <end position="270"/>
    </location>
</feature>
<dbReference type="Pfam" id="PF08397">
    <property type="entry name" value="IMD"/>
    <property type="match status" value="1"/>
</dbReference>
<dbReference type="EMBL" id="JAFBMS010000054">
    <property type="protein sequence ID" value="KAG9339350.1"/>
    <property type="molecule type" value="Genomic_DNA"/>
</dbReference>
<dbReference type="PROSITE" id="PS51338">
    <property type="entry name" value="IMD"/>
    <property type="match status" value="1"/>
</dbReference>
<dbReference type="GO" id="GO:0015629">
    <property type="term" value="C:actin cytoskeleton"/>
    <property type="evidence" value="ECO:0007669"/>
    <property type="project" value="TreeGrafter"/>
</dbReference>
<dbReference type="GO" id="GO:0034334">
    <property type="term" value="P:adherens junction maintenance"/>
    <property type="evidence" value="ECO:0007669"/>
    <property type="project" value="TreeGrafter"/>
</dbReference>
<feature type="compositionally biased region" description="Polar residues" evidence="1">
    <location>
        <begin position="331"/>
        <end position="341"/>
    </location>
</feature>
<feature type="domain" description="IMD" evidence="2">
    <location>
        <begin position="1"/>
        <end position="45"/>
    </location>
</feature>
<name>A0A8T2NJA1_9TELE</name>
<dbReference type="InterPro" id="IPR013606">
    <property type="entry name" value="I-BAR_dom"/>
</dbReference>
<feature type="compositionally biased region" description="Low complexity" evidence="1">
    <location>
        <begin position="290"/>
        <end position="308"/>
    </location>
</feature>
<feature type="region of interest" description="Disordered" evidence="1">
    <location>
        <begin position="233"/>
        <end position="281"/>
    </location>
</feature>
<dbReference type="SUPFAM" id="SSF103657">
    <property type="entry name" value="BAR/IMD domain-like"/>
    <property type="match status" value="1"/>
</dbReference>
<evidence type="ECO:0000313" key="4">
    <source>
        <dbReference type="Proteomes" id="UP000824540"/>
    </source>
</evidence>
<dbReference type="PANTHER" id="PTHR15708:SF10">
    <property type="entry name" value="PROTEIN MTSS 1"/>
    <property type="match status" value="1"/>
</dbReference>
<dbReference type="GO" id="GO:0009898">
    <property type="term" value="C:cytoplasmic side of plasma membrane"/>
    <property type="evidence" value="ECO:0007669"/>
    <property type="project" value="TreeGrafter"/>
</dbReference>
<proteinExistence type="predicted"/>
<gene>
    <name evidence="3" type="ORF">JZ751_023742</name>
</gene>
<evidence type="ECO:0000259" key="2">
    <source>
        <dbReference type="PROSITE" id="PS51338"/>
    </source>
</evidence>
<dbReference type="AlphaFoldDB" id="A0A8T2NJA1"/>
<evidence type="ECO:0000313" key="3">
    <source>
        <dbReference type="EMBL" id="KAG9339350.1"/>
    </source>
</evidence>